<dbReference type="EMBL" id="JAKIKS010000052">
    <property type="protein sequence ID" value="MCL1125534.1"/>
    <property type="molecule type" value="Genomic_DNA"/>
</dbReference>
<dbReference type="InterPro" id="IPR054030">
    <property type="entry name" value="Gp5_Vgr_C"/>
</dbReference>
<dbReference type="SUPFAM" id="SSF69349">
    <property type="entry name" value="Phage fibre proteins"/>
    <property type="match status" value="1"/>
</dbReference>
<dbReference type="InterPro" id="IPR050708">
    <property type="entry name" value="T6SS_VgrG/RHS"/>
</dbReference>
<dbReference type="InterPro" id="IPR017847">
    <property type="entry name" value="T6SS_RhsGE_Vgr_subset"/>
</dbReference>
<dbReference type="SUPFAM" id="SSF69279">
    <property type="entry name" value="Phage tail proteins"/>
    <property type="match status" value="2"/>
</dbReference>
<dbReference type="Gene3D" id="2.40.50.230">
    <property type="entry name" value="Gp5 N-terminal domain"/>
    <property type="match status" value="1"/>
</dbReference>
<dbReference type="SUPFAM" id="SSF69255">
    <property type="entry name" value="gp5 N-terminal domain-like"/>
    <property type="match status" value="1"/>
</dbReference>
<evidence type="ECO:0000259" key="3">
    <source>
        <dbReference type="Pfam" id="PF22178"/>
    </source>
</evidence>
<dbReference type="Pfam" id="PF05954">
    <property type="entry name" value="Phage_GPD"/>
    <property type="match status" value="1"/>
</dbReference>
<gene>
    <name evidence="4" type="primary">vgrG</name>
    <name evidence="4" type="ORF">L2764_13875</name>
</gene>
<dbReference type="NCBIfam" id="TIGR03361">
    <property type="entry name" value="VI_Rhs_Vgr"/>
    <property type="match status" value="1"/>
</dbReference>
<dbReference type="Gene3D" id="2.30.110.50">
    <property type="match status" value="1"/>
</dbReference>
<dbReference type="InterPro" id="IPR037026">
    <property type="entry name" value="Vgr_OB-fold_dom_sf"/>
</dbReference>
<reference evidence="4 5" key="1">
    <citation type="submission" date="2022-01" db="EMBL/GenBank/DDBJ databases">
        <title>Whole genome-based taxonomy of the Shewanellaceae.</title>
        <authorList>
            <person name="Martin-Rodriguez A.J."/>
        </authorList>
    </citation>
    <scope>NUCLEOTIDE SEQUENCE [LARGE SCALE GENOMIC DNA]</scope>
    <source>
        <strain evidence="4 5">DSM 17177</strain>
    </source>
</reference>
<dbReference type="Proteomes" id="UP001203423">
    <property type="component" value="Unassembled WGS sequence"/>
</dbReference>
<comment type="caution">
    <text evidence="4">The sequence shown here is derived from an EMBL/GenBank/DDBJ whole genome shotgun (WGS) entry which is preliminary data.</text>
</comment>
<evidence type="ECO:0000313" key="4">
    <source>
        <dbReference type="EMBL" id="MCL1125534.1"/>
    </source>
</evidence>
<evidence type="ECO:0000259" key="2">
    <source>
        <dbReference type="Pfam" id="PF04717"/>
    </source>
</evidence>
<keyword evidence="5" id="KW-1185">Reference proteome</keyword>
<proteinExistence type="inferred from homology"/>
<evidence type="ECO:0000313" key="5">
    <source>
        <dbReference type="Proteomes" id="UP001203423"/>
    </source>
</evidence>
<dbReference type="RefSeq" id="WP_248940848.1">
    <property type="nucleotide sequence ID" value="NZ_JAKIKS010000052.1"/>
</dbReference>
<dbReference type="Gene3D" id="3.55.50.10">
    <property type="entry name" value="Baseplate protein-like domains"/>
    <property type="match status" value="1"/>
</dbReference>
<accession>A0ABT0LCY0</accession>
<comment type="similarity">
    <text evidence="1">Belongs to the VgrG protein family.</text>
</comment>
<dbReference type="PANTHER" id="PTHR32305">
    <property type="match status" value="1"/>
</dbReference>
<feature type="domain" description="Gp5/Type VI secretion system Vgr protein OB-fold" evidence="2">
    <location>
        <begin position="396"/>
        <end position="458"/>
    </location>
</feature>
<dbReference type="Pfam" id="PF22178">
    <property type="entry name" value="Gp5_trimer_C"/>
    <property type="match status" value="1"/>
</dbReference>
<organism evidence="4 5">
    <name type="scientific">Shewanella surugensis</name>
    <dbReference type="NCBI Taxonomy" id="212020"/>
    <lineage>
        <taxon>Bacteria</taxon>
        <taxon>Pseudomonadati</taxon>
        <taxon>Pseudomonadota</taxon>
        <taxon>Gammaproteobacteria</taxon>
        <taxon>Alteromonadales</taxon>
        <taxon>Shewanellaceae</taxon>
        <taxon>Shewanella</taxon>
    </lineage>
</organism>
<dbReference type="NCBIfam" id="TIGR01646">
    <property type="entry name" value="vgr_GE"/>
    <property type="match status" value="1"/>
</dbReference>
<name>A0ABT0LCY0_9GAMM</name>
<dbReference type="InterPro" id="IPR006531">
    <property type="entry name" value="Gp5/Vgr_OB"/>
</dbReference>
<feature type="domain" description="Gp5/Type VI secretion system Vgr C-terminal trimerisation" evidence="3">
    <location>
        <begin position="479"/>
        <end position="583"/>
    </location>
</feature>
<evidence type="ECO:0000256" key="1">
    <source>
        <dbReference type="ARBA" id="ARBA00005558"/>
    </source>
</evidence>
<protein>
    <submittedName>
        <fullName evidence="4">Type VI secretion system tip protein VgrG</fullName>
    </submittedName>
</protein>
<dbReference type="PANTHER" id="PTHR32305:SF11">
    <property type="entry name" value="TYPE VI SECRETION SYSTEM SPIKE PROTEIN VGRG3"/>
    <property type="match status" value="1"/>
</dbReference>
<dbReference type="Gene3D" id="4.10.220.110">
    <property type="match status" value="1"/>
</dbReference>
<dbReference type="Pfam" id="PF04717">
    <property type="entry name" value="Phage_base_V"/>
    <property type="match status" value="1"/>
</dbReference>
<dbReference type="InterPro" id="IPR006533">
    <property type="entry name" value="T6SS_Vgr_RhsGE"/>
</dbReference>
<sequence>MTVSGSEILTGSGLRYHFSAEGLDETSFDLVDFSFEERLSQPFEVKLSLLSRQSDIDPADVVDLSGLMQWAVNGETQRQVHGVVSRFTKGDTGHHHTQYYLTLVPALSHLKLKHNSRIFQQQSALAIIATLLGDIDITDFAFNCDPSLSERVREYCVQYRETDFDFFNRLAAEEGLFYHFEHTESSHTVVFSDSPLKLTKLGESFPYNALIGGVSDVPFVKQLSFTHKVRPSSVSLKDSSFKQPEYSFLHESLASDLAHQRDTYEHFDFPGRYKSDAAGAPFAQARLDYLRRDAKVGRAKSNIMAASAGYKFDLVEHLETECNRDWLLTCVVHIGVQGAASEETNSTTPTTYNNDFYVIPANSAWQATPTTKPLINGEQIATVVGPEGEEIFCDEFGRVKLQFSWDRYSDGDDLSSGWVRVSQGWAGAQFGMMSVPRIGNQVIVSYFEGDPDQPIITGRSHDAVNTPAYALPEHQTRTVLKTKTHKGEGSNELYFEDEAGEEAIYFHAQKDMNTLVENVQRHVIKHDQHLSVANNRVSLIKGKDHLTIKGESRMQVGKDHSMQVKGSQHQKIAKKYLLEAGKEVHFKSGGKIVIEAGAEVTLKVGASLVKIDPAGVHLVGSAINLNSGGGAGSGSGYGGKAPELPKAVEEAVVAEEVALQLEEASMEMLAIADIPMTSLCQKQLDGSCPLEDCPCLQGA</sequence>